<keyword evidence="3 6" id="KW-0963">Cytoplasm</keyword>
<dbReference type="Gene3D" id="1.20.120.1900">
    <property type="entry name" value="Gamma-tubulin complex, C-terminal domain"/>
    <property type="match status" value="1"/>
</dbReference>
<evidence type="ECO:0000259" key="8">
    <source>
        <dbReference type="Pfam" id="PF17681"/>
    </source>
</evidence>
<dbReference type="GeneID" id="29004024"/>
<dbReference type="GO" id="GO:0007020">
    <property type="term" value="P:microtubule nucleation"/>
    <property type="evidence" value="ECO:0007669"/>
    <property type="project" value="InterPro"/>
</dbReference>
<dbReference type="InterPro" id="IPR042241">
    <property type="entry name" value="GCP_C_sf"/>
</dbReference>
<evidence type="ECO:0000313" key="10">
    <source>
        <dbReference type="Proteomes" id="UP000077315"/>
    </source>
</evidence>
<dbReference type="GO" id="GO:0005816">
    <property type="term" value="C:spindle pole body"/>
    <property type="evidence" value="ECO:0007669"/>
    <property type="project" value="UniProtKB-ARBA"/>
</dbReference>
<dbReference type="InParanoid" id="A0A162UHN9"/>
<keyword evidence="5 6" id="KW-0206">Cytoskeleton</keyword>
<dbReference type="PANTHER" id="PTHR19302">
    <property type="entry name" value="GAMMA TUBULIN COMPLEX PROTEIN"/>
    <property type="match status" value="1"/>
</dbReference>
<dbReference type="VEuPathDB" id="FungiDB:PHYBLDRAFT_76065"/>
<reference evidence="10" key="1">
    <citation type="submission" date="2015-06" db="EMBL/GenBank/DDBJ databases">
        <title>Expansion of signal transduction pathways in fungi by whole-genome duplication.</title>
        <authorList>
            <consortium name="DOE Joint Genome Institute"/>
            <person name="Corrochano L.M."/>
            <person name="Kuo A."/>
            <person name="Marcet-Houben M."/>
            <person name="Polaino S."/>
            <person name="Salamov A."/>
            <person name="Villalobos J.M."/>
            <person name="Alvarez M.I."/>
            <person name="Avalos J."/>
            <person name="Benito E.P."/>
            <person name="Benoit I."/>
            <person name="Burger G."/>
            <person name="Camino L.P."/>
            <person name="Canovas D."/>
            <person name="Cerda-Olmedo E."/>
            <person name="Cheng J.-F."/>
            <person name="Dominguez A."/>
            <person name="Elias M."/>
            <person name="Eslava A.P."/>
            <person name="Glaser F."/>
            <person name="Grimwood J."/>
            <person name="Gutierrez G."/>
            <person name="Heitman J."/>
            <person name="Henrissat B."/>
            <person name="Iturriaga E.A."/>
            <person name="Lang B.F."/>
            <person name="Lavin J.L."/>
            <person name="Lee S."/>
            <person name="Li W."/>
            <person name="Lindquist E."/>
            <person name="Lopez-Garcia S."/>
            <person name="Luque E.M."/>
            <person name="Marcos A.T."/>
            <person name="Martin J."/>
            <person name="McCluskey K."/>
            <person name="Medina H.R."/>
            <person name="Miralles-Duran A."/>
            <person name="Miyazaki A."/>
            <person name="Munoz-Torres E."/>
            <person name="Oguiza J.A."/>
            <person name="Ohm R."/>
            <person name="Olmedo M."/>
            <person name="Orejas M."/>
            <person name="Ortiz-Castellanos L."/>
            <person name="Pisabarro A.G."/>
            <person name="Rodriguez-Romero J."/>
            <person name="Ruiz-Herrera J."/>
            <person name="Ruiz-Vazquez R."/>
            <person name="Sanz C."/>
            <person name="Schackwitz W."/>
            <person name="Schmutz J."/>
            <person name="Shahriari M."/>
            <person name="Shelest E."/>
            <person name="Silva-Franco F."/>
            <person name="Soanes D."/>
            <person name="Syed K."/>
            <person name="Tagua V.G."/>
            <person name="Talbot N.J."/>
            <person name="Thon M."/>
            <person name="De vries R.P."/>
            <person name="Wiebenga A."/>
            <person name="Yadav J.S."/>
            <person name="Braun E.L."/>
            <person name="Baker S."/>
            <person name="Garre V."/>
            <person name="Horwitz B."/>
            <person name="Torres-Martinez S."/>
            <person name="Idnurm A."/>
            <person name="Herrera-Estrella A."/>
            <person name="Gabaldon T."/>
            <person name="Grigoriev I.V."/>
        </authorList>
    </citation>
    <scope>NUCLEOTIDE SEQUENCE [LARGE SCALE GENOMIC DNA]</scope>
    <source>
        <strain evidence="10">NRRL 1555(-)</strain>
    </source>
</reference>
<keyword evidence="4 6" id="KW-0493">Microtubule</keyword>
<sequence>MLHELLFVLSGYPGDVFIPHPPQNPSTFVIPPEFPLLHPTERESLNRLAQLGFVFAQLTQFVASVKDLKQPNTHQKPCGAYLQAVVTTLEGILNNYRQDIIAMEKRILNKDDEAGDNIVPIALLTSNLGRWELLLPALSKFVLILKTDPTRYHGCRLFDLLMDQARTGMPELREAMEKMIMRLHDVLYRQLTAWMVYGQWADPDEEFFIIRTPDIMNERENTGSHATGWQRHYSLAIDRIPAHLSQSLAESILFVGKAIATVNSMGGGQLESRSASSLLLNKRQKIPIPEEMKKRHIRLLLSLHSSNANKKLRSSPWIIFPQQLQKVVQQIRKSTAEWLFSQVLVGEHGLQRYLESFRQIFLLGYGDLGMNLVDECSLWRQRSISSFSTSVLNRSQPFAKHARDEEDERPIDPKPLSKTAIIFRYQELNALLAKATVGTEAEDNLKGYSLEWVEKTKDIKNPSYQFADLLLVDGRCVLVYEMEWPIDLFLSQADLAHYSELWCFLIGLKNVQMTLGSLWKTLRSGKVDNKSKNPLLLSEESSTDVEGEYRERVVWRLRFSMLFWVDTLWNHVQSNVINARYQRLVTTIAPSFQAKNDDPEHPNQAIFGIPNALDFEEIQAAHEEYLQDIMRGSLLLSTTCADTMHDILKLCLDFCELVERISEDGVWQSTKRRRTTKTVAEIVDEWTKNSGKPMPRYAWMDQIDAIETNFSSLTKRFFGIVSNQQQDIKASGHLDLLLMQLDYGKYYSNSGK</sequence>
<dbReference type="AlphaFoldDB" id="A0A162UHN9"/>
<comment type="similarity">
    <text evidence="2 6">Belongs to the TUBGCP family.</text>
</comment>
<dbReference type="OrthoDB" id="1608002at2759"/>
<dbReference type="GO" id="GO:0000278">
    <property type="term" value="P:mitotic cell cycle"/>
    <property type="evidence" value="ECO:0007669"/>
    <property type="project" value="TreeGrafter"/>
</dbReference>
<protein>
    <recommendedName>
        <fullName evidence="6">Spindle pole body component</fullName>
    </recommendedName>
</protein>
<dbReference type="RefSeq" id="XP_018294352.1">
    <property type="nucleotide sequence ID" value="XM_018443118.1"/>
</dbReference>
<feature type="domain" description="Gamma tubulin complex component C-terminal" evidence="7">
    <location>
        <begin position="350"/>
        <end position="747"/>
    </location>
</feature>
<dbReference type="GO" id="GO:0000930">
    <property type="term" value="C:gamma-tubulin complex"/>
    <property type="evidence" value="ECO:0007669"/>
    <property type="project" value="TreeGrafter"/>
</dbReference>
<evidence type="ECO:0000313" key="9">
    <source>
        <dbReference type="EMBL" id="OAD76312.1"/>
    </source>
</evidence>
<dbReference type="GO" id="GO:0051011">
    <property type="term" value="F:microtubule minus-end binding"/>
    <property type="evidence" value="ECO:0007669"/>
    <property type="project" value="TreeGrafter"/>
</dbReference>
<dbReference type="Pfam" id="PF04130">
    <property type="entry name" value="GCP_C_terminal"/>
    <property type="match status" value="1"/>
</dbReference>
<dbReference type="InterPro" id="IPR041470">
    <property type="entry name" value="GCP_N"/>
</dbReference>
<organism evidence="9 10">
    <name type="scientific">Phycomyces blakesleeanus (strain ATCC 8743b / DSM 1359 / FGSC 10004 / NBRC 33097 / NRRL 1555)</name>
    <dbReference type="NCBI Taxonomy" id="763407"/>
    <lineage>
        <taxon>Eukaryota</taxon>
        <taxon>Fungi</taxon>
        <taxon>Fungi incertae sedis</taxon>
        <taxon>Mucoromycota</taxon>
        <taxon>Mucoromycotina</taxon>
        <taxon>Mucoromycetes</taxon>
        <taxon>Mucorales</taxon>
        <taxon>Phycomycetaceae</taxon>
        <taxon>Phycomyces</taxon>
    </lineage>
</organism>
<dbReference type="GO" id="GO:0000922">
    <property type="term" value="C:spindle pole"/>
    <property type="evidence" value="ECO:0007669"/>
    <property type="project" value="InterPro"/>
</dbReference>
<dbReference type="InterPro" id="IPR007259">
    <property type="entry name" value="GCP"/>
</dbReference>
<dbReference type="GO" id="GO:0051225">
    <property type="term" value="P:spindle assembly"/>
    <property type="evidence" value="ECO:0007669"/>
    <property type="project" value="TreeGrafter"/>
</dbReference>
<comment type="subcellular location">
    <subcellularLocation>
        <location evidence="1 6">Cytoplasm</location>
        <location evidence="1 6">Cytoskeleton</location>
        <location evidence="1 6">Microtubule organizing center</location>
    </subcellularLocation>
</comment>
<evidence type="ECO:0000256" key="1">
    <source>
        <dbReference type="ARBA" id="ARBA00004267"/>
    </source>
</evidence>
<proteinExistence type="inferred from homology"/>
<dbReference type="GO" id="GO:0043015">
    <property type="term" value="F:gamma-tubulin binding"/>
    <property type="evidence" value="ECO:0007669"/>
    <property type="project" value="InterPro"/>
</dbReference>
<accession>A0A162UHN9</accession>
<dbReference type="InterPro" id="IPR040457">
    <property type="entry name" value="GCP_C"/>
</dbReference>
<dbReference type="GO" id="GO:0051321">
    <property type="term" value="P:meiotic cell cycle"/>
    <property type="evidence" value="ECO:0007669"/>
    <property type="project" value="TreeGrafter"/>
</dbReference>
<evidence type="ECO:0000256" key="6">
    <source>
        <dbReference type="RuleBase" id="RU363050"/>
    </source>
</evidence>
<dbReference type="STRING" id="763407.A0A162UHN9"/>
<gene>
    <name evidence="9" type="ORF">PHYBLDRAFT_76065</name>
</gene>
<evidence type="ECO:0000256" key="4">
    <source>
        <dbReference type="ARBA" id="ARBA00022701"/>
    </source>
</evidence>
<dbReference type="PANTHER" id="PTHR19302:SF27">
    <property type="entry name" value="GAMMA-TUBULIN COMPLEX COMPONENT 4"/>
    <property type="match status" value="1"/>
</dbReference>
<evidence type="ECO:0000256" key="5">
    <source>
        <dbReference type="ARBA" id="ARBA00023212"/>
    </source>
</evidence>
<name>A0A162UHN9_PHYB8</name>
<evidence type="ECO:0000256" key="3">
    <source>
        <dbReference type="ARBA" id="ARBA00022490"/>
    </source>
</evidence>
<dbReference type="GO" id="GO:0005874">
    <property type="term" value="C:microtubule"/>
    <property type="evidence" value="ECO:0007669"/>
    <property type="project" value="UniProtKB-KW"/>
</dbReference>
<dbReference type="EMBL" id="KV440976">
    <property type="protein sequence ID" value="OAD76312.1"/>
    <property type="molecule type" value="Genomic_DNA"/>
</dbReference>
<dbReference type="Pfam" id="PF17681">
    <property type="entry name" value="GCP_N_terminal"/>
    <property type="match status" value="1"/>
</dbReference>
<evidence type="ECO:0000259" key="7">
    <source>
        <dbReference type="Pfam" id="PF04130"/>
    </source>
</evidence>
<dbReference type="Proteomes" id="UP000077315">
    <property type="component" value="Unassembled WGS sequence"/>
</dbReference>
<evidence type="ECO:0000256" key="2">
    <source>
        <dbReference type="ARBA" id="ARBA00010337"/>
    </source>
</evidence>
<feature type="domain" description="Gamma tubulin complex component protein N-terminal" evidence="8">
    <location>
        <begin position="2"/>
        <end position="340"/>
    </location>
</feature>
<dbReference type="GO" id="GO:0031122">
    <property type="term" value="P:cytoplasmic microtubule organization"/>
    <property type="evidence" value="ECO:0007669"/>
    <property type="project" value="TreeGrafter"/>
</dbReference>
<keyword evidence="10" id="KW-1185">Reference proteome</keyword>